<accession>A0A2T4CMF5</accession>
<feature type="signal peptide" evidence="1">
    <location>
        <begin position="1"/>
        <end position="23"/>
    </location>
</feature>
<sequence length="128" mass="13913">MLKKLPLATAITLALVGTAGAQAAEFEVGDFRVKFDSIISYGAAWRLEERDMRLIHPGNMEGGMGQSGVADDGNLNFDKGDMVSSVIKGVHDLSIDGGDYGAFVRFKYWYDDVIKNEAVPHGHTATNY</sequence>
<name>A0A2T4CMF5_9GAMM</name>
<dbReference type="EMBL" id="PYVS01000059">
    <property type="protein sequence ID" value="PTB82743.1"/>
    <property type="molecule type" value="Genomic_DNA"/>
</dbReference>
<gene>
    <name evidence="2" type="ORF">C9986_02285</name>
</gene>
<organism evidence="2 3">
    <name type="scientific">Pseudidiomarina aestuarii</name>
    <dbReference type="NCBI Taxonomy" id="624146"/>
    <lineage>
        <taxon>Bacteria</taxon>
        <taxon>Pseudomonadati</taxon>
        <taxon>Pseudomonadota</taxon>
        <taxon>Gammaproteobacteria</taxon>
        <taxon>Alteromonadales</taxon>
        <taxon>Idiomarinaceae</taxon>
        <taxon>Pseudidiomarina</taxon>
    </lineage>
</organism>
<feature type="non-terminal residue" evidence="2">
    <location>
        <position position="128"/>
    </location>
</feature>
<comment type="caution">
    <text evidence="2">The sequence shown here is derived from an EMBL/GenBank/DDBJ whole genome shotgun (WGS) entry which is preliminary data.</text>
</comment>
<evidence type="ECO:0000313" key="2">
    <source>
        <dbReference type="EMBL" id="PTB82743.1"/>
    </source>
</evidence>
<evidence type="ECO:0000256" key="1">
    <source>
        <dbReference type="SAM" id="SignalP"/>
    </source>
</evidence>
<dbReference type="Pfam" id="PF06980">
    <property type="entry name" value="DUF1302"/>
    <property type="match status" value="1"/>
</dbReference>
<evidence type="ECO:0000313" key="3">
    <source>
        <dbReference type="Proteomes" id="UP000243022"/>
    </source>
</evidence>
<dbReference type="AlphaFoldDB" id="A0A2T4CMF5"/>
<feature type="chain" id="PRO_5015631997" evidence="1">
    <location>
        <begin position="24"/>
        <end position="128"/>
    </location>
</feature>
<protein>
    <submittedName>
        <fullName evidence="2">DUF1302 domain-containing protein</fullName>
    </submittedName>
</protein>
<proteinExistence type="predicted"/>
<reference evidence="2 3" key="1">
    <citation type="submission" date="2018-03" db="EMBL/GenBank/DDBJ databases">
        <title>Cross-interface Injection: A General Nanoliter Liquid Handling Method Applied to Single Cells Genome Amplification Automated Nanoliter Liquid Handling Applied to Single Cell Multiple Displacement Amplification.</title>
        <authorList>
            <person name="Yun J."/>
            <person name="Xu P."/>
            <person name="Xu J."/>
            <person name="Dai X."/>
            <person name="Wang Y."/>
            <person name="Zheng X."/>
            <person name="Cao C."/>
            <person name="Yi Q."/>
            <person name="Zhu Y."/>
            <person name="Wang L."/>
            <person name="Dong Z."/>
            <person name="Huang Y."/>
            <person name="Huang L."/>
            <person name="Du W."/>
        </authorList>
    </citation>
    <scope>NUCLEOTIDE SEQUENCE [LARGE SCALE GENOMIC DNA]</scope>
    <source>
        <strain evidence="2 3">Z-E1-2</strain>
    </source>
</reference>
<keyword evidence="1" id="KW-0732">Signal</keyword>
<dbReference type="Proteomes" id="UP000243022">
    <property type="component" value="Unassembled WGS sequence"/>
</dbReference>
<dbReference type="InterPro" id="IPR010727">
    <property type="entry name" value="DUF1302"/>
</dbReference>